<name>A0A5C4LKJ7_9HYPH</name>
<accession>A0A5C4LKJ7</accession>
<sequence>MTAKPISVTTLAVPKDKLDDKTLVRFTAGTLDRIDAVAGKNRRAKWIRELVERELKRSERQKAGRAAEDGE</sequence>
<dbReference type="OrthoDB" id="8003228at2"/>
<proteinExistence type="predicted"/>
<protein>
    <submittedName>
        <fullName evidence="1">Uncharacterized protein</fullName>
    </submittedName>
</protein>
<dbReference type="RefSeq" id="WP_139034485.1">
    <property type="nucleotide sequence ID" value="NZ_VDDA01000002.1"/>
</dbReference>
<dbReference type="AlphaFoldDB" id="A0A5C4LKJ7"/>
<reference evidence="1 2" key="1">
    <citation type="submission" date="2019-06" db="EMBL/GenBank/DDBJ databases">
        <title>Genome of Methylobacterium sp. 17Sr1-39.</title>
        <authorList>
            <person name="Seo T."/>
        </authorList>
    </citation>
    <scope>NUCLEOTIDE SEQUENCE [LARGE SCALE GENOMIC DNA]</scope>
    <source>
        <strain evidence="1 2">17Sr1-39</strain>
    </source>
</reference>
<organism evidence="1 2">
    <name type="scientific">Methylobacterium terricola</name>
    <dbReference type="NCBI Taxonomy" id="2583531"/>
    <lineage>
        <taxon>Bacteria</taxon>
        <taxon>Pseudomonadati</taxon>
        <taxon>Pseudomonadota</taxon>
        <taxon>Alphaproteobacteria</taxon>
        <taxon>Hyphomicrobiales</taxon>
        <taxon>Methylobacteriaceae</taxon>
        <taxon>Methylobacterium</taxon>
    </lineage>
</organism>
<evidence type="ECO:0000313" key="2">
    <source>
        <dbReference type="Proteomes" id="UP000305267"/>
    </source>
</evidence>
<gene>
    <name evidence="1" type="ORF">FF100_05050</name>
</gene>
<evidence type="ECO:0000313" key="1">
    <source>
        <dbReference type="EMBL" id="TNC14944.1"/>
    </source>
</evidence>
<dbReference type="Proteomes" id="UP000305267">
    <property type="component" value="Unassembled WGS sequence"/>
</dbReference>
<keyword evidence="2" id="KW-1185">Reference proteome</keyword>
<comment type="caution">
    <text evidence="1">The sequence shown here is derived from an EMBL/GenBank/DDBJ whole genome shotgun (WGS) entry which is preliminary data.</text>
</comment>
<dbReference type="EMBL" id="VDDA01000002">
    <property type="protein sequence ID" value="TNC14944.1"/>
    <property type="molecule type" value="Genomic_DNA"/>
</dbReference>